<keyword evidence="3" id="KW-1185">Reference proteome</keyword>
<dbReference type="OMA" id="MILICKK"/>
<dbReference type="InterPro" id="IPR036179">
    <property type="entry name" value="Ig-like_dom_sf"/>
</dbReference>
<dbReference type="Gene3D" id="2.60.40.10">
    <property type="entry name" value="Immunoglobulins"/>
    <property type="match status" value="1"/>
</dbReference>
<keyword evidence="1" id="KW-0732">Signal</keyword>
<dbReference type="Ensembl" id="ENSKMAT00000005429.1">
    <property type="protein sequence ID" value="ENSKMAP00000005337.1"/>
    <property type="gene ID" value="ENSKMAG00000004045.1"/>
</dbReference>
<protein>
    <recommendedName>
        <fullName evidence="4">Immunoglobulin V-set domain-containing protein</fullName>
    </recommendedName>
</protein>
<evidence type="ECO:0000313" key="2">
    <source>
        <dbReference type="Ensembl" id="ENSKMAP00000005337.1"/>
    </source>
</evidence>
<reference evidence="2" key="2">
    <citation type="submission" date="2025-09" db="UniProtKB">
        <authorList>
            <consortium name="Ensembl"/>
        </authorList>
    </citation>
    <scope>IDENTIFICATION</scope>
</reference>
<accession>A0A3Q3EUC5</accession>
<evidence type="ECO:0000256" key="1">
    <source>
        <dbReference type="SAM" id="SignalP"/>
    </source>
</evidence>
<dbReference type="AlphaFoldDB" id="A0A3Q3EUC5"/>
<dbReference type="Proteomes" id="UP000264800">
    <property type="component" value="Unplaced"/>
</dbReference>
<dbReference type="GeneTree" id="ENSGT01030000234806"/>
<name>A0A3Q3EUC5_KRYMA</name>
<evidence type="ECO:0008006" key="4">
    <source>
        <dbReference type="Google" id="ProtNLM"/>
    </source>
</evidence>
<sequence>SIQICIVFATFIVFMNLNFKIAVQDGARCYGALGGAVDLQLMDASEIKRFQWKKGGTLILQWKNNQIMSNIIENRSLFIPSNGTFRINNLSRNDSGEYKLVIFDSNGTETGQRTLQMLIQGK</sequence>
<dbReference type="PRINTS" id="PR01870">
    <property type="entry name" value="CD2ANTIGEN"/>
</dbReference>
<dbReference type="SUPFAM" id="SSF48726">
    <property type="entry name" value="Immunoglobulin"/>
    <property type="match status" value="1"/>
</dbReference>
<dbReference type="InterPro" id="IPR013783">
    <property type="entry name" value="Ig-like_fold"/>
</dbReference>
<feature type="signal peptide" evidence="1">
    <location>
        <begin position="1"/>
        <end position="22"/>
    </location>
</feature>
<reference evidence="2" key="1">
    <citation type="submission" date="2025-08" db="UniProtKB">
        <authorList>
            <consortium name="Ensembl"/>
        </authorList>
    </citation>
    <scope>IDENTIFICATION</scope>
</reference>
<feature type="chain" id="PRO_5018653897" description="Immunoglobulin V-set domain-containing protein" evidence="1">
    <location>
        <begin position="23"/>
        <end position="122"/>
    </location>
</feature>
<evidence type="ECO:0000313" key="3">
    <source>
        <dbReference type="Proteomes" id="UP000264800"/>
    </source>
</evidence>
<dbReference type="InterPro" id="IPR015632">
    <property type="entry name" value="CD2"/>
</dbReference>
<organism evidence="2 3">
    <name type="scientific">Kryptolebias marmoratus</name>
    <name type="common">Mangrove killifish</name>
    <name type="synonym">Rivulus marmoratus</name>
    <dbReference type="NCBI Taxonomy" id="37003"/>
    <lineage>
        <taxon>Eukaryota</taxon>
        <taxon>Metazoa</taxon>
        <taxon>Chordata</taxon>
        <taxon>Craniata</taxon>
        <taxon>Vertebrata</taxon>
        <taxon>Euteleostomi</taxon>
        <taxon>Actinopterygii</taxon>
        <taxon>Neopterygii</taxon>
        <taxon>Teleostei</taxon>
        <taxon>Neoteleostei</taxon>
        <taxon>Acanthomorphata</taxon>
        <taxon>Ovalentaria</taxon>
        <taxon>Atherinomorphae</taxon>
        <taxon>Cyprinodontiformes</taxon>
        <taxon>Rivulidae</taxon>
        <taxon>Kryptolebias</taxon>
    </lineage>
</organism>
<proteinExistence type="predicted"/>